<evidence type="ECO:0000313" key="2">
    <source>
        <dbReference type="Proteomes" id="UP000593573"/>
    </source>
</evidence>
<organism evidence="1 2">
    <name type="scientific">Gossypium klotzschianum</name>
    <dbReference type="NCBI Taxonomy" id="34286"/>
    <lineage>
        <taxon>Eukaryota</taxon>
        <taxon>Viridiplantae</taxon>
        <taxon>Streptophyta</taxon>
        <taxon>Embryophyta</taxon>
        <taxon>Tracheophyta</taxon>
        <taxon>Spermatophyta</taxon>
        <taxon>Magnoliopsida</taxon>
        <taxon>eudicotyledons</taxon>
        <taxon>Gunneridae</taxon>
        <taxon>Pentapetalae</taxon>
        <taxon>rosids</taxon>
        <taxon>malvids</taxon>
        <taxon>Malvales</taxon>
        <taxon>Malvaceae</taxon>
        <taxon>Malvoideae</taxon>
        <taxon>Gossypium</taxon>
    </lineage>
</organism>
<accession>A0A7J8VUI4</accession>
<reference evidence="1 2" key="1">
    <citation type="journal article" date="2019" name="Genome Biol. Evol.">
        <title>Insights into the evolution of the New World diploid cottons (Gossypium, subgenus Houzingenia) based on genome sequencing.</title>
        <authorList>
            <person name="Grover C.E."/>
            <person name="Arick M.A. 2nd"/>
            <person name="Thrash A."/>
            <person name="Conover J.L."/>
            <person name="Sanders W.S."/>
            <person name="Peterson D.G."/>
            <person name="Frelichowski J.E."/>
            <person name="Scheffler J.A."/>
            <person name="Scheffler B.E."/>
            <person name="Wendel J.F."/>
        </authorList>
    </citation>
    <scope>NUCLEOTIDE SEQUENCE [LARGE SCALE GENOMIC DNA]</scope>
    <source>
        <strain evidence="1">57</strain>
        <tissue evidence="1">Leaf</tissue>
    </source>
</reference>
<sequence length="19" mass="2276">MLANSLHRERMSVRKSGRF</sequence>
<keyword evidence="2" id="KW-1185">Reference proteome</keyword>
<name>A0A7J8VUI4_9ROSI</name>
<protein>
    <submittedName>
        <fullName evidence="1">Uncharacterized protein</fullName>
    </submittedName>
</protein>
<dbReference type="OrthoDB" id="275637at2759"/>
<gene>
    <name evidence="1" type="ORF">Goklo_002523</name>
</gene>
<dbReference type="Proteomes" id="UP000593573">
    <property type="component" value="Unassembled WGS sequence"/>
</dbReference>
<evidence type="ECO:0000313" key="1">
    <source>
        <dbReference type="EMBL" id="MBA0666069.1"/>
    </source>
</evidence>
<proteinExistence type="predicted"/>
<dbReference type="EMBL" id="JABFAB010000012">
    <property type="protein sequence ID" value="MBA0666069.1"/>
    <property type="molecule type" value="Genomic_DNA"/>
</dbReference>
<dbReference type="AlphaFoldDB" id="A0A7J8VUI4"/>
<comment type="caution">
    <text evidence="1">The sequence shown here is derived from an EMBL/GenBank/DDBJ whole genome shotgun (WGS) entry which is preliminary data.</text>
</comment>